<keyword evidence="3" id="KW-1185">Reference proteome</keyword>
<evidence type="ECO:0000256" key="1">
    <source>
        <dbReference type="SAM" id="MobiDB-lite"/>
    </source>
</evidence>
<feature type="region of interest" description="Disordered" evidence="1">
    <location>
        <begin position="32"/>
        <end position="73"/>
    </location>
</feature>
<sequence>MVILVRKAVHIVDILRPLADGFIWKMVENASNMHHHQKPRGEQKEREDSVVKTRSATPSSSFSTRTRALYTSR</sequence>
<evidence type="ECO:0000313" key="2">
    <source>
        <dbReference type="EMBL" id="KIJ64857.1"/>
    </source>
</evidence>
<name>A0A0C9WG59_9AGAM</name>
<proteinExistence type="predicted"/>
<feature type="compositionally biased region" description="Polar residues" evidence="1">
    <location>
        <begin position="52"/>
        <end position="73"/>
    </location>
</feature>
<evidence type="ECO:0000313" key="3">
    <source>
        <dbReference type="Proteomes" id="UP000053820"/>
    </source>
</evidence>
<dbReference type="HOGENOM" id="CLU_2705108_0_0_1"/>
<protein>
    <submittedName>
        <fullName evidence="2">Uncharacterized protein</fullName>
    </submittedName>
</protein>
<dbReference type="EMBL" id="KN839845">
    <property type="protein sequence ID" value="KIJ64857.1"/>
    <property type="molecule type" value="Genomic_DNA"/>
</dbReference>
<accession>A0A0C9WG59</accession>
<gene>
    <name evidence="2" type="ORF">HYDPIDRAFT_111501</name>
</gene>
<feature type="compositionally biased region" description="Basic and acidic residues" evidence="1">
    <location>
        <begin position="39"/>
        <end position="51"/>
    </location>
</feature>
<reference evidence="2 3" key="1">
    <citation type="submission" date="2014-04" db="EMBL/GenBank/DDBJ databases">
        <title>Evolutionary Origins and Diversification of the Mycorrhizal Mutualists.</title>
        <authorList>
            <consortium name="DOE Joint Genome Institute"/>
            <consortium name="Mycorrhizal Genomics Consortium"/>
            <person name="Kohler A."/>
            <person name="Kuo A."/>
            <person name="Nagy L.G."/>
            <person name="Floudas D."/>
            <person name="Copeland A."/>
            <person name="Barry K.W."/>
            <person name="Cichocki N."/>
            <person name="Veneault-Fourrey C."/>
            <person name="LaButti K."/>
            <person name="Lindquist E.A."/>
            <person name="Lipzen A."/>
            <person name="Lundell T."/>
            <person name="Morin E."/>
            <person name="Murat C."/>
            <person name="Riley R."/>
            <person name="Ohm R."/>
            <person name="Sun H."/>
            <person name="Tunlid A."/>
            <person name="Henrissat B."/>
            <person name="Grigoriev I.V."/>
            <person name="Hibbett D.S."/>
            <person name="Martin F."/>
        </authorList>
    </citation>
    <scope>NUCLEOTIDE SEQUENCE [LARGE SCALE GENOMIC DNA]</scope>
    <source>
        <strain evidence="2 3">MD-312</strain>
    </source>
</reference>
<dbReference type="AlphaFoldDB" id="A0A0C9WG59"/>
<organism evidence="2 3">
    <name type="scientific">Hydnomerulius pinastri MD-312</name>
    <dbReference type="NCBI Taxonomy" id="994086"/>
    <lineage>
        <taxon>Eukaryota</taxon>
        <taxon>Fungi</taxon>
        <taxon>Dikarya</taxon>
        <taxon>Basidiomycota</taxon>
        <taxon>Agaricomycotina</taxon>
        <taxon>Agaricomycetes</taxon>
        <taxon>Agaricomycetidae</taxon>
        <taxon>Boletales</taxon>
        <taxon>Boletales incertae sedis</taxon>
        <taxon>Leucogyrophana</taxon>
    </lineage>
</organism>
<dbReference type="Proteomes" id="UP000053820">
    <property type="component" value="Unassembled WGS sequence"/>
</dbReference>